<dbReference type="InterPro" id="IPR000182">
    <property type="entry name" value="GNAT_dom"/>
</dbReference>
<dbReference type="EMBL" id="QYTV02000006">
    <property type="protein sequence ID" value="RST73050.1"/>
    <property type="molecule type" value="Genomic_DNA"/>
</dbReference>
<dbReference type="Proteomes" id="UP000287156">
    <property type="component" value="Unassembled WGS sequence"/>
</dbReference>
<dbReference type="GO" id="GO:0016747">
    <property type="term" value="F:acyltransferase activity, transferring groups other than amino-acyl groups"/>
    <property type="evidence" value="ECO:0007669"/>
    <property type="project" value="InterPro"/>
</dbReference>
<keyword evidence="3" id="KW-1185">Reference proteome</keyword>
<dbReference type="CDD" id="cd04301">
    <property type="entry name" value="NAT_SF"/>
    <property type="match status" value="1"/>
</dbReference>
<dbReference type="AlphaFoldDB" id="A0A429XX28"/>
<dbReference type="OrthoDB" id="9811121at2"/>
<evidence type="ECO:0000313" key="2">
    <source>
        <dbReference type="EMBL" id="RST73050.1"/>
    </source>
</evidence>
<dbReference type="InterPro" id="IPR016181">
    <property type="entry name" value="Acyl_CoA_acyltransferase"/>
</dbReference>
<dbReference type="Pfam" id="PF00583">
    <property type="entry name" value="Acetyltransf_1"/>
    <property type="match status" value="1"/>
</dbReference>
<feature type="domain" description="N-acetyltransferase" evidence="1">
    <location>
        <begin position="7"/>
        <end position="203"/>
    </location>
</feature>
<accession>A0A429XX28</accession>
<dbReference type="SUPFAM" id="SSF55729">
    <property type="entry name" value="Acyl-CoA N-acyltransferases (Nat)"/>
    <property type="match status" value="1"/>
</dbReference>
<gene>
    <name evidence="2" type="ORF">D4T97_014290</name>
</gene>
<protein>
    <submittedName>
        <fullName evidence="2">GNAT family N-acetyltransferase</fullName>
    </submittedName>
</protein>
<name>A0A429XX28_9BACI</name>
<reference evidence="2" key="1">
    <citation type="submission" date="2018-12" db="EMBL/GenBank/DDBJ databases">
        <authorList>
            <person name="Sun L."/>
            <person name="Chen Z."/>
        </authorList>
    </citation>
    <scope>NUCLEOTIDE SEQUENCE [LARGE SCALE GENOMIC DNA]</scope>
    <source>
        <strain evidence="2">3-2-2</strain>
    </source>
</reference>
<comment type="caution">
    <text evidence="2">The sequence shown here is derived from an EMBL/GenBank/DDBJ whole genome shotgun (WGS) entry which is preliminary data.</text>
</comment>
<dbReference type="Gene3D" id="3.40.630.30">
    <property type="match status" value="1"/>
</dbReference>
<organism evidence="2 3">
    <name type="scientific">Siminovitchia acidinfaciens</name>
    <dbReference type="NCBI Taxonomy" id="2321395"/>
    <lineage>
        <taxon>Bacteria</taxon>
        <taxon>Bacillati</taxon>
        <taxon>Bacillota</taxon>
        <taxon>Bacilli</taxon>
        <taxon>Bacillales</taxon>
        <taxon>Bacillaceae</taxon>
        <taxon>Siminovitchia</taxon>
    </lineage>
</organism>
<evidence type="ECO:0000259" key="1">
    <source>
        <dbReference type="PROSITE" id="PS51186"/>
    </source>
</evidence>
<evidence type="ECO:0000313" key="3">
    <source>
        <dbReference type="Proteomes" id="UP000287156"/>
    </source>
</evidence>
<dbReference type="RefSeq" id="WP_126051430.1">
    <property type="nucleotide sequence ID" value="NZ_QYTV02000006.1"/>
</dbReference>
<proteinExistence type="predicted"/>
<sequence length="207" mass="24142">MPKTEKFLLRKTRHDDIEEIVQVSNLVFGPDIAFIPEELESQLSIFPEGQVCLKDKVEDRIVGFCSSLIVNFEEYGINHSLDEITDNNFIRNHDPNGKTLYGFDVTVHPDYRGMGLGRKLYEARQEICRTHQLDNIMFGGRIPNFHKYADKLSVNEYIDQVIKEKIYDPVLTFQLRNGFNVVAVMENYLPEDHESLKYATLMEWINH</sequence>
<dbReference type="PROSITE" id="PS51186">
    <property type="entry name" value="GNAT"/>
    <property type="match status" value="1"/>
</dbReference>